<sequence>MSRSTAIDLAALRRRARAAVLAAAVAAVAVTVGGLAGSPAQAQDSAAASNEVSGTCKTFRTAFATGANTIWTTTPSYTPVEDATVSFRMKRRGCVIVRFSATASSVLEGNLLMRAVFDGKKLMAPGVILLTSNDDLFYGTHSMEFVLTNVKPGKHTVSIEWNPNDPNKAVSLGPRMTSVWYSK</sequence>
<proteinExistence type="predicted"/>
<organism evidence="2 3">
    <name type="scientific">Microbaculum marinum</name>
    <dbReference type="NCBI Taxonomy" id="1764581"/>
    <lineage>
        <taxon>Bacteria</taxon>
        <taxon>Pseudomonadati</taxon>
        <taxon>Pseudomonadota</taxon>
        <taxon>Alphaproteobacteria</taxon>
        <taxon>Hyphomicrobiales</taxon>
        <taxon>Tepidamorphaceae</taxon>
        <taxon>Microbaculum</taxon>
    </lineage>
</organism>
<keyword evidence="1" id="KW-0732">Signal</keyword>
<keyword evidence="3" id="KW-1185">Reference proteome</keyword>
<protein>
    <submittedName>
        <fullName evidence="2">Uncharacterized protein</fullName>
    </submittedName>
</protein>
<reference evidence="2 3" key="1">
    <citation type="submission" date="2024-02" db="EMBL/GenBank/DDBJ databases">
        <title>Genome analysis and characterization of Microbaculum marinisediminis sp. nov., isolated from marine sediment.</title>
        <authorList>
            <person name="Du Z.-J."/>
            <person name="Ye Y.-Q."/>
            <person name="Zhang Z.-R."/>
            <person name="Yuan S.-M."/>
            <person name="Zhang X.-Y."/>
        </authorList>
    </citation>
    <scope>NUCLEOTIDE SEQUENCE [LARGE SCALE GENOMIC DNA]</scope>
    <source>
        <strain evidence="2 3">SDUM1044001</strain>
    </source>
</reference>
<dbReference type="EMBL" id="JAZHOF010000006">
    <property type="protein sequence ID" value="MEJ8573136.1"/>
    <property type="molecule type" value="Genomic_DNA"/>
</dbReference>
<dbReference type="RefSeq" id="WP_340330824.1">
    <property type="nucleotide sequence ID" value="NZ_JAZHOF010000006.1"/>
</dbReference>
<name>A0AAW9RTU6_9HYPH</name>
<evidence type="ECO:0000313" key="3">
    <source>
        <dbReference type="Proteomes" id="UP001378188"/>
    </source>
</evidence>
<gene>
    <name evidence="2" type="ORF">V3328_16710</name>
</gene>
<feature type="signal peptide" evidence="1">
    <location>
        <begin position="1"/>
        <end position="42"/>
    </location>
</feature>
<dbReference type="AlphaFoldDB" id="A0AAW9RTU6"/>
<accession>A0AAW9RTU6</accession>
<feature type="chain" id="PRO_5043342564" evidence="1">
    <location>
        <begin position="43"/>
        <end position="183"/>
    </location>
</feature>
<dbReference type="Proteomes" id="UP001378188">
    <property type="component" value="Unassembled WGS sequence"/>
</dbReference>
<evidence type="ECO:0000313" key="2">
    <source>
        <dbReference type="EMBL" id="MEJ8573136.1"/>
    </source>
</evidence>
<evidence type="ECO:0000256" key="1">
    <source>
        <dbReference type="SAM" id="SignalP"/>
    </source>
</evidence>
<comment type="caution">
    <text evidence="2">The sequence shown here is derived from an EMBL/GenBank/DDBJ whole genome shotgun (WGS) entry which is preliminary data.</text>
</comment>